<feature type="compositionally biased region" description="Basic and acidic residues" evidence="8">
    <location>
        <begin position="448"/>
        <end position="466"/>
    </location>
</feature>
<comment type="similarity">
    <text evidence="2">Belongs to the MCM10 family.</text>
</comment>
<evidence type="ECO:0000256" key="5">
    <source>
        <dbReference type="ARBA" id="ARBA00022771"/>
    </source>
</evidence>
<dbReference type="GO" id="GO:0003697">
    <property type="term" value="F:single-stranded DNA binding"/>
    <property type="evidence" value="ECO:0007669"/>
    <property type="project" value="InterPro"/>
</dbReference>
<keyword evidence="12" id="KW-1185">Reference proteome</keyword>
<feature type="domain" description="Zinc finger Mcm10/DnaG-type" evidence="9">
    <location>
        <begin position="301"/>
        <end position="347"/>
    </location>
</feature>
<evidence type="ECO:0008006" key="13">
    <source>
        <dbReference type="Google" id="ProtNLM"/>
    </source>
</evidence>
<evidence type="ECO:0000256" key="4">
    <source>
        <dbReference type="ARBA" id="ARBA00022723"/>
    </source>
</evidence>
<dbReference type="Proteomes" id="UP001161438">
    <property type="component" value="Chromosome 9"/>
</dbReference>
<keyword evidence="4" id="KW-0479">Metal-binding</keyword>
<feature type="region of interest" description="Disordered" evidence="8">
    <location>
        <begin position="550"/>
        <end position="572"/>
    </location>
</feature>
<dbReference type="SUPFAM" id="SSF50249">
    <property type="entry name" value="Nucleic acid-binding proteins"/>
    <property type="match status" value="1"/>
</dbReference>
<gene>
    <name evidence="11" type="primary">SMKI09G0250</name>
    <name evidence="11" type="ORF">SMKI_09G0250</name>
</gene>
<dbReference type="PANTHER" id="PTHR13454:SF11">
    <property type="entry name" value="PROTEIN MCM10 HOMOLOG"/>
    <property type="match status" value="1"/>
</dbReference>
<dbReference type="InterPro" id="IPR055065">
    <property type="entry name" value="OB_MCM10"/>
</dbReference>
<comment type="subcellular location">
    <subcellularLocation>
        <location evidence="1">Nucleus</location>
    </subcellularLocation>
</comment>
<evidence type="ECO:0000256" key="1">
    <source>
        <dbReference type="ARBA" id="ARBA00004123"/>
    </source>
</evidence>
<dbReference type="Gene3D" id="2.40.50.140">
    <property type="entry name" value="Nucleic acid-binding proteins"/>
    <property type="match status" value="1"/>
</dbReference>
<proteinExistence type="inferred from homology"/>
<dbReference type="RefSeq" id="XP_056082734.1">
    <property type="nucleotide sequence ID" value="XM_056223110.1"/>
</dbReference>
<dbReference type="CDD" id="cd03524">
    <property type="entry name" value="RPA2_OBF_family"/>
    <property type="match status" value="1"/>
</dbReference>
<keyword evidence="3" id="KW-0235">DNA replication</keyword>
<dbReference type="Pfam" id="PF09329">
    <property type="entry name" value="zf-primase"/>
    <property type="match status" value="1"/>
</dbReference>
<accession>A0AA35NH73</accession>
<evidence type="ECO:0000256" key="2">
    <source>
        <dbReference type="ARBA" id="ARBA00009679"/>
    </source>
</evidence>
<dbReference type="AlphaFoldDB" id="A0AA35NH73"/>
<evidence type="ECO:0000256" key="6">
    <source>
        <dbReference type="ARBA" id="ARBA00022833"/>
    </source>
</evidence>
<keyword evidence="5" id="KW-0863">Zinc-finger</keyword>
<feature type="region of interest" description="Disordered" evidence="8">
    <location>
        <begin position="448"/>
        <end position="469"/>
    </location>
</feature>
<evidence type="ECO:0000259" key="10">
    <source>
        <dbReference type="Pfam" id="PF22379"/>
    </source>
</evidence>
<evidence type="ECO:0000259" key="9">
    <source>
        <dbReference type="Pfam" id="PF09329"/>
    </source>
</evidence>
<evidence type="ECO:0000256" key="3">
    <source>
        <dbReference type="ARBA" id="ARBA00022705"/>
    </source>
</evidence>
<dbReference type="FunFam" id="2.40.50.140:FF:000368">
    <property type="entry name" value="Mcm10p"/>
    <property type="match status" value="1"/>
</dbReference>
<dbReference type="PANTHER" id="PTHR13454">
    <property type="entry name" value="PROTEIN MCM10 HOMOLOG"/>
    <property type="match status" value="1"/>
</dbReference>
<dbReference type="GO" id="GO:0006270">
    <property type="term" value="P:DNA replication initiation"/>
    <property type="evidence" value="ECO:0007669"/>
    <property type="project" value="InterPro"/>
</dbReference>
<evidence type="ECO:0000313" key="12">
    <source>
        <dbReference type="Proteomes" id="UP001161438"/>
    </source>
</evidence>
<dbReference type="InterPro" id="IPR012340">
    <property type="entry name" value="NA-bd_OB-fold"/>
</dbReference>
<sequence>MDDPREILAVDPYNSVTSDEEDEQAIAKELEFMERKRQALMERLKRKQAFKKPNDPNFEAIEVPQSPTKSRVKSGSQNAVKQVTRLETSNANESNLSQIQKQPELPINTTTYFMQKFQNAKKDEDRQIAKFESMMDARVHTFGTDNKKYKPIIANELEGFSNLWVKKRYIPEDDLKRSLHEIKILRLGKLFAKVRPPKFQAPEYANWATVGLISHKSDIKFTSSEKPVKFFMFTITDFQHTLDVYIFGKKGVERYYNLRLGDIIAILNPEVLPWRPSGRGNFIKSFNLRISHDFKCILEIGSSRDLGWCPIVNTKTHKKCGSPINISLHKCCDYHREVQFRGTSAKRIELNGGYALGAPTKVNSQPSLYKAKGENRFNIIRDARKGLSEEEERMKKSSHNFTNSNSAKAFFDEKFQNPDMLANLDNKRRKITDTKKSKALNRELAKIMRRKESSGLEDKSDGEKQKMKQTTENALQTGLIQRLGFDPTHGEISKVLKSSVPGGESKNNLLNGKKTVINDLLHYKKEKVILAPSKNEWFKKRNHREEVWQRHFGPKGEAEEASDASASDLEII</sequence>
<dbReference type="GeneID" id="80918830"/>
<keyword evidence="7" id="KW-0539">Nucleus</keyword>
<dbReference type="GO" id="GO:0003688">
    <property type="term" value="F:DNA replication origin binding"/>
    <property type="evidence" value="ECO:0007669"/>
    <property type="project" value="TreeGrafter"/>
</dbReference>
<feature type="domain" description="MCM10 OB-fold" evidence="10">
    <location>
        <begin position="160"/>
        <end position="272"/>
    </location>
</feature>
<dbReference type="InterPro" id="IPR015408">
    <property type="entry name" value="Znf_Mcm10/DnaG"/>
</dbReference>
<evidence type="ECO:0000313" key="11">
    <source>
        <dbReference type="EMBL" id="CAI4039619.1"/>
    </source>
</evidence>
<reference evidence="11" key="1">
    <citation type="submission" date="2022-10" db="EMBL/GenBank/DDBJ databases">
        <authorList>
            <person name="Byrne P K."/>
        </authorList>
    </citation>
    <scope>NUCLEOTIDE SEQUENCE</scope>
    <source>
        <strain evidence="11">IFO1815</strain>
    </source>
</reference>
<evidence type="ECO:0000256" key="7">
    <source>
        <dbReference type="ARBA" id="ARBA00023242"/>
    </source>
</evidence>
<name>A0AA35NH73_SACMI</name>
<feature type="compositionally biased region" description="Polar residues" evidence="8">
    <location>
        <begin position="65"/>
        <end position="77"/>
    </location>
</feature>
<dbReference type="Pfam" id="PF22379">
    <property type="entry name" value="OB_MCM10"/>
    <property type="match status" value="1"/>
</dbReference>
<dbReference type="GO" id="GO:0008270">
    <property type="term" value="F:zinc ion binding"/>
    <property type="evidence" value="ECO:0007669"/>
    <property type="project" value="UniProtKB-KW"/>
</dbReference>
<feature type="region of interest" description="Disordered" evidence="8">
    <location>
        <begin position="49"/>
        <end position="77"/>
    </location>
</feature>
<dbReference type="InterPro" id="IPR040184">
    <property type="entry name" value="Mcm10"/>
</dbReference>
<feature type="region of interest" description="Disordered" evidence="8">
    <location>
        <begin position="1"/>
        <end position="22"/>
    </location>
</feature>
<evidence type="ECO:0000256" key="8">
    <source>
        <dbReference type="SAM" id="MobiDB-lite"/>
    </source>
</evidence>
<protein>
    <recommendedName>
        <fullName evidence="13">Mcm10p</fullName>
    </recommendedName>
</protein>
<organism evidence="11 12">
    <name type="scientific">Saccharomyces mikatae IFO 1815</name>
    <dbReference type="NCBI Taxonomy" id="226126"/>
    <lineage>
        <taxon>Eukaryota</taxon>
        <taxon>Fungi</taxon>
        <taxon>Dikarya</taxon>
        <taxon>Ascomycota</taxon>
        <taxon>Saccharomycotina</taxon>
        <taxon>Saccharomycetes</taxon>
        <taxon>Saccharomycetales</taxon>
        <taxon>Saccharomycetaceae</taxon>
        <taxon>Saccharomyces</taxon>
    </lineage>
</organism>
<dbReference type="EMBL" id="OX365765">
    <property type="protein sequence ID" value="CAI4039619.1"/>
    <property type="molecule type" value="Genomic_DNA"/>
</dbReference>
<feature type="compositionally biased region" description="Low complexity" evidence="8">
    <location>
        <begin position="563"/>
        <end position="572"/>
    </location>
</feature>
<dbReference type="GO" id="GO:0043596">
    <property type="term" value="C:nuclear replication fork"/>
    <property type="evidence" value="ECO:0007669"/>
    <property type="project" value="TreeGrafter"/>
</dbReference>
<keyword evidence="6" id="KW-0862">Zinc</keyword>